<comment type="caution">
    <text evidence="1">The sequence shown here is derived from an EMBL/GenBank/DDBJ whole genome shotgun (WGS) entry which is preliminary data.</text>
</comment>
<organism evidence="1 2">
    <name type="scientific">Pyropia yezoensis</name>
    <name type="common">Susabi-nori</name>
    <name type="synonym">Porphyra yezoensis</name>
    <dbReference type="NCBI Taxonomy" id="2788"/>
    <lineage>
        <taxon>Eukaryota</taxon>
        <taxon>Rhodophyta</taxon>
        <taxon>Bangiophyceae</taxon>
        <taxon>Bangiales</taxon>
        <taxon>Bangiaceae</taxon>
        <taxon>Pyropia</taxon>
    </lineage>
</organism>
<gene>
    <name evidence="1" type="ORF">I4F81_012042</name>
</gene>
<dbReference type="EMBL" id="CM020620">
    <property type="protein sequence ID" value="KAK1869568.1"/>
    <property type="molecule type" value="Genomic_DNA"/>
</dbReference>
<dbReference type="Proteomes" id="UP000798662">
    <property type="component" value="Chromosome 3"/>
</dbReference>
<evidence type="ECO:0000313" key="1">
    <source>
        <dbReference type="EMBL" id="KAK1869568.1"/>
    </source>
</evidence>
<proteinExistence type="predicted"/>
<sequence>MDRAPLQRLTPADALPVVAALLVVGALFTLLYRAIVAATRPAPCTRCACANYNDEPFWEALSERASAASYGAYVVDAGILGTNLVCSPCGHGRGAHGGLLPRRLVADALPNGGAVMMELAARRRAGTDGGARLADVPLEVGVELRRPSAQGKTAGLLLQGVRCQVHYDGYVKEAAGGAGGGLGGNDDGTGSGSGDAGGGHRGAADSSGLRLFESSRDSKSGPLAMVLGAGDVIPGWDMGMRGMRVGEVRRITVPPHLAYGRSKVGGVRDATLVFDIELLALV</sequence>
<evidence type="ECO:0000313" key="2">
    <source>
        <dbReference type="Proteomes" id="UP000798662"/>
    </source>
</evidence>
<accession>A0ACC3CIC3</accession>
<reference evidence="1" key="1">
    <citation type="submission" date="2019-11" db="EMBL/GenBank/DDBJ databases">
        <title>Nori genome reveals adaptations in red seaweeds to the harsh intertidal environment.</title>
        <authorList>
            <person name="Wang D."/>
            <person name="Mao Y."/>
        </authorList>
    </citation>
    <scope>NUCLEOTIDE SEQUENCE</scope>
    <source>
        <tissue evidence="1">Gametophyte</tissue>
    </source>
</reference>
<name>A0ACC3CIC3_PYRYE</name>
<keyword evidence="2" id="KW-1185">Reference proteome</keyword>
<protein>
    <submittedName>
        <fullName evidence="1">Uncharacterized protein</fullName>
    </submittedName>
</protein>